<dbReference type="InterPro" id="IPR042099">
    <property type="entry name" value="ANL_N_sf"/>
</dbReference>
<dbReference type="OrthoDB" id="179194at2"/>
<keyword evidence="1" id="KW-0436">Ligase</keyword>
<proteinExistence type="predicted"/>
<evidence type="ECO:0000313" key="1">
    <source>
        <dbReference type="EMBL" id="ADP83134.1"/>
    </source>
</evidence>
<gene>
    <name evidence="1" type="ordered locus">FraEuI1c_5145</name>
</gene>
<sequence length="376" mass="41786">MAPSLTELGVRLPEPVLDHRPGEPVPEAEFIEAAMRWHFDPATGSPFWLRVADQLGFDPRRDVHSVADLAKFPNLVDLLREIPAHDLIPRGYGPDPGITGVYDSGGTTGPPKRVVFLDDWMDWLNDYLTADMTARGYPTGVDWLAVTPSGPHMFGAFLERAVRRVGRMRFTIDLDPRWVKRSIAEGRPDEADRYAEHLVDQATHVLTAQDIRIMVITPPLLERLARREDLVELVNAKVRIIEWGGAHLDADSRYLYMTEIFPEVALYGRYGSTMILGAAVERLGITAQDRCVFDPPSPYITFSVVDPDTGRPVEYGARGQVVMNHVSRSALLPNNLERDEATRVEPVPGSIQIGDSVADVAPLREFGGGTVIEGVY</sequence>
<protein>
    <submittedName>
        <fullName evidence="1">AMP-dependent synthetase and ligase</fullName>
    </submittedName>
</protein>
<dbReference type="STRING" id="298654.FraEuI1c_5145"/>
<dbReference type="InParanoid" id="E3J5P7"/>
<dbReference type="GO" id="GO:0016874">
    <property type="term" value="F:ligase activity"/>
    <property type="evidence" value="ECO:0007669"/>
    <property type="project" value="UniProtKB-KW"/>
</dbReference>
<dbReference type="SUPFAM" id="SSF56801">
    <property type="entry name" value="Acetyl-CoA synthetase-like"/>
    <property type="match status" value="1"/>
</dbReference>
<accession>E3J5P7</accession>
<reference evidence="1 2" key="1">
    <citation type="submission" date="2010-10" db="EMBL/GenBank/DDBJ databases">
        <title>Complete sequence of Frankia sp. EuI1c.</title>
        <authorList>
            <consortium name="US DOE Joint Genome Institute"/>
            <person name="Lucas S."/>
            <person name="Copeland A."/>
            <person name="Lapidus A."/>
            <person name="Cheng J.-F."/>
            <person name="Bruce D."/>
            <person name="Goodwin L."/>
            <person name="Pitluck S."/>
            <person name="Chertkov O."/>
            <person name="Detter J.C."/>
            <person name="Han C."/>
            <person name="Tapia R."/>
            <person name="Land M."/>
            <person name="Hauser L."/>
            <person name="Jeffries C."/>
            <person name="Kyrpides N."/>
            <person name="Ivanova N."/>
            <person name="Mikhailova N."/>
            <person name="Beauchemin N."/>
            <person name="Sen A."/>
            <person name="Sur S.A."/>
            <person name="Gtari M."/>
            <person name="Wall L."/>
            <person name="Tisa L."/>
            <person name="Woyke T."/>
        </authorList>
    </citation>
    <scope>NUCLEOTIDE SEQUENCE [LARGE SCALE GENOMIC DNA]</scope>
    <source>
        <strain evidence="2">DSM 45817 / CECT 9037 / EuI1c</strain>
    </source>
</reference>
<name>E3J5P7_PSEI1</name>
<dbReference type="HOGENOM" id="CLU_780634_0_0_11"/>
<organism evidence="1 2">
    <name type="scientific">Pseudofrankia inefficax (strain DSM 45817 / CECT 9037 / DDB 130130 / EuI1c)</name>
    <name type="common">Frankia inefficax</name>
    <dbReference type="NCBI Taxonomy" id="298654"/>
    <lineage>
        <taxon>Bacteria</taxon>
        <taxon>Bacillati</taxon>
        <taxon>Actinomycetota</taxon>
        <taxon>Actinomycetes</taxon>
        <taxon>Frankiales</taxon>
        <taxon>Frankiaceae</taxon>
        <taxon>Pseudofrankia</taxon>
    </lineage>
</organism>
<dbReference type="AlphaFoldDB" id="E3J5P7"/>
<dbReference type="KEGG" id="fri:FraEuI1c_5145"/>
<dbReference type="RefSeq" id="WP_013426252.1">
    <property type="nucleotide sequence ID" value="NC_014666.1"/>
</dbReference>
<dbReference type="Proteomes" id="UP000002484">
    <property type="component" value="Chromosome"/>
</dbReference>
<keyword evidence="2" id="KW-1185">Reference proteome</keyword>
<evidence type="ECO:0000313" key="2">
    <source>
        <dbReference type="Proteomes" id="UP000002484"/>
    </source>
</evidence>
<dbReference type="Gene3D" id="3.40.50.12780">
    <property type="entry name" value="N-terminal domain of ligase-like"/>
    <property type="match status" value="1"/>
</dbReference>
<dbReference type="EMBL" id="CP002299">
    <property type="protein sequence ID" value="ADP83134.1"/>
    <property type="molecule type" value="Genomic_DNA"/>
</dbReference>
<dbReference type="eggNOG" id="COG1541">
    <property type="taxonomic scope" value="Bacteria"/>
</dbReference>